<dbReference type="Proteomes" id="UP000799438">
    <property type="component" value="Unassembled WGS sequence"/>
</dbReference>
<dbReference type="GeneID" id="54304638"/>
<evidence type="ECO:0000313" key="4">
    <source>
        <dbReference type="Proteomes" id="UP000799438"/>
    </source>
</evidence>
<evidence type="ECO:0000313" key="3">
    <source>
        <dbReference type="EMBL" id="KAF2135119.1"/>
    </source>
</evidence>
<dbReference type="AlphaFoldDB" id="A0A6A6AT33"/>
<protein>
    <submittedName>
        <fullName evidence="3">Uncharacterized protein</fullName>
    </submittedName>
</protein>
<gene>
    <name evidence="3" type="ORF">K452DRAFT_77956</name>
</gene>
<proteinExistence type="predicted"/>
<feature type="region of interest" description="Disordered" evidence="1">
    <location>
        <begin position="84"/>
        <end position="110"/>
    </location>
</feature>
<sequence>MPLSIYLSLEQFSSLACLALAAAFQPNDSVVVAGAPSTHFRFLFSLLLSSFPLFLLSSFPLRLPAKAVFIRCACLAGVDAERPRKREGEERRKERRTGRRRENEMKHREGEAMKHELHIQPVGHESWNRRNAGVWLLGLGEFVRWLAAVRCICMWLWS</sequence>
<keyword evidence="2" id="KW-0472">Membrane</keyword>
<keyword evidence="2" id="KW-0812">Transmembrane</keyword>
<evidence type="ECO:0000256" key="2">
    <source>
        <dbReference type="SAM" id="Phobius"/>
    </source>
</evidence>
<organism evidence="3 4">
    <name type="scientific">Aplosporella prunicola CBS 121167</name>
    <dbReference type="NCBI Taxonomy" id="1176127"/>
    <lineage>
        <taxon>Eukaryota</taxon>
        <taxon>Fungi</taxon>
        <taxon>Dikarya</taxon>
        <taxon>Ascomycota</taxon>
        <taxon>Pezizomycotina</taxon>
        <taxon>Dothideomycetes</taxon>
        <taxon>Dothideomycetes incertae sedis</taxon>
        <taxon>Botryosphaeriales</taxon>
        <taxon>Aplosporellaceae</taxon>
        <taxon>Aplosporella</taxon>
    </lineage>
</organism>
<accession>A0A6A6AT33</accession>
<keyword evidence="2" id="KW-1133">Transmembrane helix</keyword>
<dbReference type="RefSeq" id="XP_033390838.1">
    <property type="nucleotide sequence ID" value="XM_033547131.1"/>
</dbReference>
<feature type="transmembrane region" description="Helical" evidence="2">
    <location>
        <begin position="43"/>
        <end position="61"/>
    </location>
</feature>
<reference evidence="3" key="1">
    <citation type="journal article" date="2020" name="Stud. Mycol.">
        <title>101 Dothideomycetes genomes: a test case for predicting lifestyles and emergence of pathogens.</title>
        <authorList>
            <person name="Haridas S."/>
            <person name="Albert R."/>
            <person name="Binder M."/>
            <person name="Bloem J."/>
            <person name="Labutti K."/>
            <person name="Salamov A."/>
            <person name="Andreopoulos B."/>
            <person name="Baker S."/>
            <person name="Barry K."/>
            <person name="Bills G."/>
            <person name="Bluhm B."/>
            <person name="Cannon C."/>
            <person name="Castanera R."/>
            <person name="Culley D."/>
            <person name="Daum C."/>
            <person name="Ezra D."/>
            <person name="Gonzalez J."/>
            <person name="Henrissat B."/>
            <person name="Kuo A."/>
            <person name="Liang C."/>
            <person name="Lipzen A."/>
            <person name="Lutzoni F."/>
            <person name="Magnuson J."/>
            <person name="Mondo S."/>
            <person name="Nolan M."/>
            <person name="Ohm R."/>
            <person name="Pangilinan J."/>
            <person name="Park H.-J."/>
            <person name="Ramirez L."/>
            <person name="Alfaro M."/>
            <person name="Sun H."/>
            <person name="Tritt A."/>
            <person name="Yoshinaga Y."/>
            <person name="Zwiers L.-H."/>
            <person name="Turgeon B."/>
            <person name="Goodwin S."/>
            <person name="Spatafora J."/>
            <person name="Crous P."/>
            <person name="Grigoriev I."/>
        </authorList>
    </citation>
    <scope>NUCLEOTIDE SEQUENCE</scope>
    <source>
        <strain evidence="3">CBS 121167</strain>
    </source>
</reference>
<name>A0A6A6AT33_9PEZI</name>
<evidence type="ECO:0000256" key="1">
    <source>
        <dbReference type="SAM" id="MobiDB-lite"/>
    </source>
</evidence>
<dbReference type="EMBL" id="ML995679">
    <property type="protein sequence ID" value="KAF2135119.1"/>
    <property type="molecule type" value="Genomic_DNA"/>
</dbReference>
<keyword evidence="4" id="KW-1185">Reference proteome</keyword>
<feature type="compositionally biased region" description="Basic and acidic residues" evidence="1">
    <location>
        <begin position="100"/>
        <end position="110"/>
    </location>
</feature>